<accession>X0Z2P9</accession>
<proteinExistence type="predicted"/>
<name>X0Z2P9_9ZZZZ</name>
<gene>
    <name evidence="1" type="ORF">S01H4_19139</name>
</gene>
<dbReference type="EMBL" id="BART01008517">
    <property type="protein sequence ID" value="GAG54748.1"/>
    <property type="molecule type" value="Genomic_DNA"/>
</dbReference>
<reference evidence="1" key="1">
    <citation type="journal article" date="2014" name="Front. Microbiol.">
        <title>High frequency of phylogenetically diverse reductive dehalogenase-homologous genes in deep subseafloor sedimentary metagenomes.</title>
        <authorList>
            <person name="Kawai M."/>
            <person name="Futagami T."/>
            <person name="Toyoda A."/>
            <person name="Takaki Y."/>
            <person name="Nishi S."/>
            <person name="Hori S."/>
            <person name="Arai W."/>
            <person name="Tsubouchi T."/>
            <person name="Morono Y."/>
            <person name="Uchiyama I."/>
            <person name="Ito T."/>
            <person name="Fujiyama A."/>
            <person name="Inagaki F."/>
            <person name="Takami H."/>
        </authorList>
    </citation>
    <scope>NUCLEOTIDE SEQUENCE</scope>
    <source>
        <strain evidence="1">Expedition CK06-06</strain>
    </source>
</reference>
<sequence length="175" mass="19408">MVDVSEATAAPVPADIHGKPIKLWPLRNMDWGELEQWMRTQVINSAKNATKDPELSLGQRKELMQVAHKSATKISMMNCFVTRAGTDEADAEETAFINTFEGMLRTVHLSMKRETKGLTLAAVDEMLNSSIGLLIELFTTVMRISFPADYSDKELAKNVPAATLNNEAGQNMQTH</sequence>
<protein>
    <submittedName>
        <fullName evidence="1">Uncharacterized protein</fullName>
    </submittedName>
</protein>
<dbReference type="AlphaFoldDB" id="X0Z2P9"/>
<organism evidence="1">
    <name type="scientific">marine sediment metagenome</name>
    <dbReference type="NCBI Taxonomy" id="412755"/>
    <lineage>
        <taxon>unclassified sequences</taxon>
        <taxon>metagenomes</taxon>
        <taxon>ecological metagenomes</taxon>
    </lineage>
</organism>
<comment type="caution">
    <text evidence="1">The sequence shown here is derived from an EMBL/GenBank/DDBJ whole genome shotgun (WGS) entry which is preliminary data.</text>
</comment>
<evidence type="ECO:0000313" key="1">
    <source>
        <dbReference type="EMBL" id="GAG54748.1"/>
    </source>
</evidence>